<dbReference type="OrthoDB" id="3296958at2"/>
<protein>
    <submittedName>
        <fullName evidence="3">Uncharacterized protein</fullName>
    </submittedName>
</protein>
<dbReference type="AlphaFoldDB" id="A0A563F0G4"/>
<name>A0A563F0G4_9PSEU</name>
<sequence length="311" mass="32900">MNDTEQLIKEALNRQADRAPHPGPTLSALRRPARRRSRSSLFLTVGTAVAAAAVLFAAGVLVGKGPSPDNGAAALLPTTTPSASTHVKFSPGWLPDGFVEVYRSAGPDGIVRVWTTEPSADPPFATAKPMVSLSVDGNPEGFETWEQVALANGATGYVQVTQGQTGPGATIVWRAPDVLRVTVRGVPDVRATAVQIAGAVQPDDKSVVRSAVEYQGLSLPRVWGASPSRWTSEIRVDPFTAQVSTDPPDLTGGKPVDVRGKQGTYVPGKYVAVLDRGVWLTVTGQLTEGQLVKIANDIKIDPKPGYDWIGH</sequence>
<evidence type="ECO:0000313" key="4">
    <source>
        <dbReference type="Proteomes" id="UP000316639"/>
    </source>
</evidence>
<keyword evidence="4" id="KW-1185">Reference proteome</keyword>
<evidence type="ECO:0000313" key="3">
    <source>
        <dbReference type="EMBL" id="TWP53241.1"/>
    </source>
</evidence>
<feature type="region of interest" description="Disordered" evidence="1">
    <location>
        <begin position="12"/>
        <end position="32"/>
    </location>
</feature>
<evidence type="ECO:0000256" key="1">
    <source>
        <dbReference type="SAM" id="MobiDB-lite"/>
    </source>
</evidence>
<dbReference type="RefSeq" id="WP_146349652.1">
    <property type="nucleotide sequence ID" value="NZ_VOBR01000003.1"/>
</dbReference>
<dbReference type="Proteomes" id="UP000316639">
    <property type="component" value="Unassembled WGS sequence"/>
</dbReference>
<keyword evidence="2" id="KW-0472">Membrane</keyword>
<keyword evidence="2" id="KW-0812">Transmembrane</keyword>
<gene>
    <name evidence="3" type="ORF">FKR81_04530</name>
</gene>
<evidence type="ECO:0000256" key="2">
    <source>
        <dbReference type="SAM" id="Phobius"/>
    </source>
</evidence>
<reference evidence="3 4" key="1">
    <citation type="submission" date="2019-07" db="EMBL/GenBank/DDBJ databases">
        <title>Lentzea xizangensis sp. nov., isolated from Qinghai-Tibetan Plateau Soils.</title>
        <authorList>
            <person name="Huang J."/>
        </authorList>
    </citation>
    <scope>NUCLEOTIDE SEQUENCE [LARGE SCALE GENOMIC DNA]</scope>
    <source>
        <strain evidence="3 4">FXJ1.1311</strain>
    </source>
</reference>
<organism evidence="3 4">
    <name type="scientific">Lentzea tibetensis</name>
    <dbReference type="NCBI Taxonomy" id="2591470"/>
    <lineage>
        <taxon>Bacteria</taxon>
        <taxon>Bacillati</taxon>
        <taxon>Actinomycetota</taxon>
        <taxon>Actinomycetes</taxon>
        <taxon>Pseudonocardiales</taxon>
        <taxon>Pseudonocardiaceae</taxon>
        <taxon>Lentzea</taxon>
    </lineage>
</organism>
<accession>A0A563F0G4</accession>
<proteinExistence type="predicted"/>
<keyword evidence="2" id="KW-1133">Transmembrane helix</keyword>
<feature type="transmembrane region" description="Helical" evidence="2">
    <location>
        <begin position="40"/>
        <end position="62"/>
    </location>
</feature>
<dbReference type="EMBL" id="VOBR01000003">
    <property type="protein sequence ID" value="TWP53241.1"/>
    <property type="molecule type" value="Genomic_DNA"/>
</dbReference>
<comment type="caution">
    <text evidence="3">The sequence shown here is derived from an EMBL/GenBank/DDBJ whole genome shotgun (WGS) entry which is preliminary data.</text>
</comment>